<dbReference type="GO" id="GO:0006281">
    <property type="term" value="P:DNA repair"/>
    <property type="evidence" value="ECO:0007669"/>
    <property type="project" value="InterPro"/>
</dbReference>
<dbReference type="InterPro" id="IPR020588">
    <property type="entry name" value="RecA_ATP-bd"/>
</dbReference>
<evidence type="ECO:0000259" key="6">
    <source>
        <dbReference type="PROSITE" id="PS50163"/>
    </source>
</evidence>
<keyword evidence="2" id="KW-0547">Nucleotide-binding</keyword>
<proteinExistence type="inferred from homology"/>
<dbReference type="PANTHER" id="PTHR45900:SF1">
    <property type="entry name" value="MITOCHONDRIAL DNA REPAIR PROTEIN RECA HOMOLOG-RELATED"/>
    <property type="match status" value="1"/>
</dbReference>
<dbReference type="InterPro" id="IPR027417">
    <property type="entry name" value="P-loop_NTPase"/>
</dbReference>
<dbReference type="PANTHER" id="PTHR45900">
    <property type="entry name" value="RECA"/>
    <property type="match status" value="1"/>
</dbReference>
<comment type="caution">
    <text evidence="7">The sequence shown here is derived from an EMBL/GenBank/DDBJ whole genome shotgun (WGS) entry which is preliminary data.</text>
</comment>
<dbReference type="GO" id="GO:0005829">
    <property type="term" value="C:cytosol"/>
    <property type="evidence" value="ECO:0007669"/>
    <property type="project" value="TreeGrafter"/>
</dbReference>
<dbReference type="PROSITE" id="PS50163">
    <property type="entry name" value="RECA_3"/>
    <property type="match status" value="1"/>
</dbReference>
<gene>
    <name evidence="7" type="ORF">LCGC14_2263910</name>
</gene>
<dbReference type="InterPro" id="IPR013765">
    <property type="entry name" value="DNA_recomb/repair_RecA"/>
</dbReference>
<dbReference type="GO" id="GO:0006310">
    <property type="term" value="P:DNA recombination"/>
    <property type="evidence" value="ECO:0007669"/>
    <property type="project" value="UniProtKB-KW"/>
</dbReference>
<accession>A0A0F9FB96</accession>
<dbReference type="Gene3D" id="3.40.50.300">
    <property type="entry name" value="P-loop containing nucleotide triphosphate hydrolases"/>
    <property type="match status" value="1"/>
</dbReference>
<dbReference type="Pfam" id="PF00154">
    <property type="entry name" value="RecA_N"/>
    <property type="match status" value="1"/>
</dbReference>
<dbReference type="SMART" id="SM00382">
    <property type="entry name" value="AAA"/>
    <property type="match status" value="1"/>
</dbReference>
<comment type="similarity">
    <text evidence="1">Belongs to the RecA family.</text>
</comment>
<evidence type="ECO:0000259" key="5">
    <source>
        <dbReference type="PROSITE" id="PS50162"/>
    </source>
</evidence>
<keyword evidence="4" id="KW-0233">DNA recombination</keyword>
<organism evidence="7">
    <name type="scientific">marine sediment metagenome</name>
    <dbReference type="NCBI Taxonomy" id="412755"/>
    <lineage>
        <taxon>unclassified sequences</taxon>
        <taxon>metagenomes</taxon>
        <taxon>ecological metagenomes</taxon>
    </lineage>
</organism>
<sequence length="314" mass="35163">MDINMKKEKKNKNLDRVLSQLEKNYAVQKGSDIIIEPKIRTGIYPLDYVFDGGISQIVGGHIIEFFGGESSGKTTFAKLVIKKYQELGKVCAFINAENSYDPNWASVLGVDNEKIIIVKPTNLTLEQTGDLIIDLIGKVDLIVVDSISAIVAEEELGTSLSDKAYAPQAKVNSPMCRKINERRSRSNTTIIFINQLREKVGQRYGNPETTSGGRALKHLYDTRIRFRPGKPITHGSGEKLETIGFIIQLWAKKNKKGKPLRKAEINFYLDGTLENQICLFFSAIKYGVIQLSGKTYTYKDKKVVGKDNLLNVLI</sequence>
<dbReference type="GO" id="GO:0005524">
    <property type="term" value="F:ATP binding"/>
    <property type="evidence" value="ECO:0007669"/>
    <property type="project" value="UniProtKB-KW"/>
</dbReference>
<dbReference type="InterPro" id="IPR003593">
    <property type="entry name" value="AAA+_ATPase"/>
</dbReference>
<feature type="domain" description="RecA family profile 2" evidence="6">
    <location>
        <begin position="201"/>
        <end position="271"/>
    </location>
</feature>
<dbReference type="GO" id="GO:0140664">
    <property type="term" value="F:ATP-dependent DNA damage sensor activity"/>
    <property type="evidence" value="ECO:0007669"/>
    <property type="project" value="InterPro"/>
</dbReference>
<evidence type="ECO:0000256" key="3">
    <source>
        <dbReference type="ARBA" id="ARBA00022840"/>
    </source>
</evidence>
<keyword evidence="3" id="KW-0067">ATP-binding</keyword>
<evidence type="ECO:0000256" key="4">
    <source>
        <dbReference type="ARBA" id="ARBA00023172"/>
    </source>
</evidence>
<evidence type="ECO:0000313" key="7">
    <source>
        <dbReference type="EMBL" id="KKL54590.1"/>
    </source>
</evidence>
<feature type="domain" description="RecA family profile 1" evidence="5">
    <location>
        <begin position="35"/>
        <end position="196"/>
    </location>
</feature>
<dbReference type="AlphaFoldDB" id="A0A0F9FB96"/>
<dbReference type="GO" id="GO:0003697">
    <property type="term" value="F:single-stranded DNA binding"/>
    <property type="evidence" value="ECO:0007669"/>
    <property type="project" value="InterPro"/>
</dbReference>
<feature type="non-terminal residue" evidence="7">
    <location>
        <position position="314"/>
    </location>
</feature>
<evidence type="ECO:0008006" key="8">
    <source>
        <dbReference type="Google" id="ProtNLM"/>
    </source>
</evidence>
<protein>
    <recommendedName>
        <fullName evidence="8">RecA family profile 1 domain-containing protein</fullName>
    </recommendedName>
</protein>
<evidence type="ECO:0000256" key="2">
    <source>
        <dbReference type="ARBA" id="ARBA00022741"/>
    </source>
</evidence>
<dbReference type="PROSITE" id="PS50162">
    <property type="entry name" value="RECA_2"/>
    <property type="match status" value="1"/>
</dbReference>
<dbReference type="InterPro" id="IPR049428">
    <property type="entry name" value="RecA-like_N"/>
</dbReference>
<reference evidence="7" key="1">
    <citation type="journal article" date="2015" name="Nature">
        <title>Complex archaea that bridge the gap between prokaryotes and eukaryotes.</title>
        <authorList>
            <person name="Spang A."/>
            <person name="Saw J.H."/>
            <person name="Jorgensen S.L."/>
            <person name="Zaremba-Niedzwiedzka K."/>
            <person name="Martijn J."/>
            <person name="Lind A.E."/>
            <person name="van Eijk R."/>
            <person name="Schleper C."/>
            <person name="Guy L."/>
            <person name="Ettema T.J."/>
        </authorList>
    </citation>
    <scope>NUCLEOTIDE SEQUENCE</scope>
</reference>
<name>A0A0F9FB96_9ZZZZ</name>
<evidence type="ECO:0000256" key="1">
    <source>
        <dbReference type="ARBA" id="ARBA00009391"/>
    </source>
</evidence>
<dbReference type="EMBL" id="LAZR01031145">
    <property type="protein sequence ID" value="KKL54590.1"/>
    <property type="molecule type" value="Genomic_DNA"/>
</dbReference>
<dbReference type="PRINTS" id="PR00142">
    <property type="entry name" value="RECA"/>
</dbReference>
<dbReference type="SUPFAM" id="SSF52540">
    <property type="entry name" value="P-loop containing nucleoside triphosphate hydrolases"/>
    <property type="match status" value="1"/>
</dbReference>
<dbReference type="InterPro" id="IPR020587">
    <property type="entry name" value="RecA_monomer-monomer_interface"/>
</dbReference>